<accession>A0A0K1PEG8</accession>
<dbReference type="PATRIC" id="fig|1391653.3.peg.1995"/>
<evidence type="ECO:0000259" key="10">
    <source>
        <dbReference type="PROSITE" id="PS51779"/>
    </source>
</evidence>
<dbReference type="STRING" id="1391653.AKJ08_1906"/>
<dbReference type="GO" id="GO:0071709">
    <property type="term" value="P:membrane assembly"/>
    <property type="evidence" value="ECO:0007669"/>
    <property type="project" value="InterPro"/>
</dbReference>
<dbReference type="OrthoDB" id="9803054at2"/>
<proteinExistence type="inferred from homology"/>
<dbReference type="InterPro" id="IPR023707">
    <property type="entry name" value="OM_assembly_BamA"/>
</dbReference>
<evidence type="ECO:0000256" key="5">
    <source>
        <dbReference type="ARBA" id="ARBA00022737"/>
    </source>
</evidence>
<organism evidence="11 12">
    <name type="scientific">Vulgatibacter incomptus</name>
    <dbReference type="NCBI Taxonomy" id="1391653"/>
    <lineage>
        <taxon>Bacteria</taxon>
        <taxon>Pseudomonadati</taxon>
        <taxon>Myxococcota</taxon>
        <taxon>Myxococcia</taxon>
        <taxon>Myxococcales</taxon>
        <taxon>Cystobacterineae</taxon>
        <taxon>Vulgatibacteraceae</taxon>
        <taxon>Vulgatibacter</taxon>
    </lineage>
</organism>
<keyword evidence="12" id="KW-1185">Reference proteome</keyword>
<evidence type="ECO:0000256" key="8">
    <source>
        <dbReference type="NCBIfam" id="TIGR03303"/>
    </source>
</evidence>
<evidence type="ECO:0000313" key="11">
    <source>
        <dbReference type="EMBL" id="AKU91519.1"/>
    </source>
</evidence>
<keyword evidence="5" id="KW-0677">Repeat</keyword>
<comment type="subcellular location">
    <subcellularLocation>
        <location evidence="1">Membrane</location>
    </subcellularLocation>
</comment>
<dbReference type="AlphaFoldDB" id="A0A0K1PEG8"/>
<evidence type="ECO:0000256" key="3">
    <source>
        <dbReference type="ARBA" id="ARBA00022692"/>
    </source>
</evidence>
<dbReference type="PROSITE" id="PS51779">
    <property type="entry name" value="POTRA"/>
    <property type="match status" value="2"/>
</dbReference>
<dbReference type="NCBIfam" id="TIGR03303">
    <property type="entry name" value="OM_YaeT"/>
    <property type="match status" value="1"/>
</dbReference>
<protein>
    <recommendedName>
        <fullName evidence="8">Outer membrane protein assembly factor BamA</fullName>
    </recommendedName>
</protein>
<dbReference type="HAMAP" id="MF_01430">
    <property type="entry name" value="OM_assembly_BamA"/>
    <property type="match status" value="1"/>
</dbReference>
<evidence type="ECO:0000256" key="6">
    <source>
        <dbReference type="ARBA" id="ARBA00023136"/>
    </source>
</evidence>
<dbReference type="Gene3D" id="2.40.160.50">
    <property type="entry name" value="membrane protein fhac: a member of the omp85/tpsb transporter family"/>
    <property type="match status" value="1"/>
</dbReference>
<dbReference type="InterPro" id="IPR000184">
    <property type="entry name" value="Bac_surfAg_D15"/>
</dbReference>
<gene>
    <name evidence="11" type="ORF">AKJ08_1906</name>
</gene>
<evidence type="ECO:0000256" key="1">
    <source>
        <dbReference type="ARBA" id="ARBA00004370"/>
    </source>
</evidence>
<dbReference type="RefSeq" id="WP_050725818.1">
    <property type="nucleotide sequence ID" value="NZ_CP012332.1"/>
</dbReference>
<keyword evidence="2" id="KW-1134">Transmembrane beta strand</keyword>
<name>A0A0K1PEG8_9BACT</name>
<dbReference type="PIRSF" id="PIRSF006076">
    <property type="entry name" value="OM_assembly_OMP85"/>
    <property type="match status" value="1"/>
</dbReference>
<dbReference type="KEGG" id="vin:AKJ08_1906"/>
<keyword evidence="3" id="KW-0812">Transmembrane</keyword>
<evidence type="ECO:0000256" key="7">
    <source>
        <dbReference type="ARBA" id="ARBA00023237"/>
    </source>
</evidence>
<feature type="domain" description="POTRA" evidence="10">
    <location>
        <begin position="117"/>
        <end position="194"/>
    </location>
</feature>
<dbReference type="EMBL" id="CP012332">
    <property type="protein sequence ID" value="AKU91519.1"/>
    <property type="molecule type" value="Genomic_DNA"/>
</dbReference>
<feature type="domain" description="POTRA" evidence="10">
    <location>
        <begin position="45"/>
        <end position="116"/>
    </location>
</feature>
<evidence type="ECO:0000256" key="4">
    <source>
        <dbReference type="ARBA" id="ARBA00022729"/>
    </source>
</evidence>
<dbReference type="InterPro" id="IPR034746">
    <property type="entry name" value="POTRA"/>
</dbReference>
<feature type="signal peptide" evidence="9">
    <location>
        <begin position="1"/>
        <end position="21"/>
    </location>
</feature>
<keyword evidence="6" id="KW-0472">Membrane</keyword>
<dbReference type="InterPro" id="IPR010827">
    <property type="entry name" value="BamA/TamA_POTRA"/>
</dbReference>
<evidence type="ECO:0000256" key="2">
    <source>
        <dbReference type="ARBA" id="ARBA00022452"/>
    </source>
</evidence>
<evidence type="ECO:0000256" key="9">
    <source>
        <dbReference type="SAM" id="SignalP"/>
    </source>
</evidence>
<dbReference type="Pfam" id="PF01103">
    <property type="entry name" value="Omp85"/>
    <property type="match status" value="1"/>
</dbReference>
<keyword evidence="4 9" id="KW-0732">Signal</keyword>
<dbReference type="PANTHER" id="PTHR12815">
    <property type="entry name" value="SORTING AND ASSEMBLY MACHINERY SAMM50 PROTEIN FAMILY MEMBER"/>
    <property type="match status" value="1"/>
</dbReference>
<feature type="chain" id="PRO_5039930995" description="Outer membrane protein assembly factor BamA" evidence="9">
    <location>
        <begin position="22"/>
        <end position="797"/>
    </location>
</feature>
<reference evidence="11 12" key="1">
    <citation type="submission" date="2015-08" db="EMBL/GenBank/DDBJ databases">
        <authorList>
            <person name="Babu N.S."/>
            <person name="Beckwith C.J."/>
            <person name="Beseler K.G."/>
            <person name="Brison A."/>
            <person name="Carone J.V."/>
            <person name="Caskin T.P."/>
            <person name="Diamond M."/>
            <person name="Durham M.E."/>
            <person name="Foxe J.M."/>
            <person name="Go M."/>
            <person name="Henderson B.A."/>
            <person name="Jones I.B."/>
            <person name="McGettigan J.A."/>
            <person name="Micheletti S.J."/>
            <person name="Nasrallah M.E."/>
            <person name="Ortiz D."/>
            <person name="Piller C.R."/>
            <person name="Privatt S.R."/>
            <person name="Schneider S.L."/>
            <person name="Sharp S."/>
            <person name="Smith T.C."/>
            <person name="Stanton J.D."/>
            <person name="Ullery H.E."/>
            <person name="Wilson R.J."/>
            <person name="Serrano M.G."/>
            <person name="Buck G."/>
            <person name="Lee V."/>
            <person name="Wang Y."/>
            <person name="Carvalho R."/>
            <person name="Voegtly L."/>
            <person name="Shi R."/>
            <person name="Duckworth R."/>
            <person name="Johnson A."/>
            <person name="Loviza R."/>
            <person name="Walstead R."/>
            <person name="Shah Z."/>
            <person name="Kiflezghi M."/>
            <person name="Wade K."/>
            <person name="Ball S.L."/>
            <person name="Bradley K.W."/>
            <person name="Asai D.J."/>
            <person name="Bowman C.A."/>
            <person name="Russell D.A."/>
            <person name="Pope W.H."/>
            <person name="Jacobs-Sera D."/>
            <person name="Hendrix R.W."/>
            <person name="Hatfull G.F."/>
        </authorList>
    </citation>
    <scope>NUCLEOTIDE SEQUENCE [LARGE SCALE GENOMIC DNA]</scope>
    <source>
        <strain evidence="11 12">DSM 27710</strain>
    </source>
</reference>
<dbReference type="Gene3D" id="3.10.20.310">
    <property type="entry name" value="membrane protein fhac"/>
    <property type="match status" value="5"/>
</dbReference>
<evidence type="ECO:0000313" key="12">
    <source>
        <dbReference type="Proteomes" id="UP000055590"/>
    </source>
</evidence>
<sequence length="797" mass="89219">MPPRLLALGLCALFLALPASGRGAPAIGEESLPGAGEARDEEEGARISEIRIEGARRAEPAAIRAVMATRVGSALDRRVLREDIRRIFGLGFFSDVRIDAEPTPQGVVVTVTVVERPAIREVRIEGNDEISTDDLREKLDVKPFQILDRAAVKRNAAKLNEQYVEKGFFLASVGYRVVEAPDNQVDVVFEVNENSKVMVKEISFMGNEKISNDQLKEVMITKEGDFLSFLTGSGTYREELFQRDMQVAQGVYYDHGYINVKFGKPAVSITPDKRSIYITIPIEEGEQYSIGAIDFAGDILTSKEDLASRMTVHGGEIFSRSKLQADIQALTNLYQDDAYAYVNVMPLTAVNAEERTVDLTFEIDQGKKVRWERIEIVGNEKTRDKVIRRELRIYEGEYFSGTALNRSKARVTALGFFEPDPRTGTVEISTRKGSSDELIVGVVEVKEKATGTFQVGAGFSSVENFIATAQISQSNFFGWGQSASLSAQISSLRQLYQIQFIEPYFLDSNWTFAFDLYRTDVDYGGFVRKAMGGDVTFGHPLPLVENDDLRLFLTYTLEDVSVTTGGSQVGGVRLFGRFKDGLTSSARLTLTWDARNNRLFPSKGFYQSASVEEAPSWLGSDFRYTRYTGVSRWYFELPWRFVFKTQGTVGYIRGPNVPVSELYFVGGINSVRGYPLRTVSPTIPVATNGNDPQSATFPYLIGGNKQLVFNNELEFPIFEKVGIRGVLFYDLGNAFAQNANFFNDKQFDLFLGMFHSVGFGFRWFSPIGPLRFEWGIPLTPRPEDQRILFEFTIGNSF</sequence>
<dbReference type="InterPro" id="IPR039910">
    <property type="entry name" value="D15-like"/>
</dbReference>
<keyword evidence="7" id="KW-0998">Cell outer membrane</keyword>
<dbReference type="PANTHER" id="PTHR12815:SF23">
    <property type="entry name" value="OUTER MEMBRANE PROTEIN ASSEMBLY FACTOR BAMA"/>
    <property type="match status" value="1"/>
</dbReference>
<dbReference type="Pfam" id="PF07244">
    <property type="entry name" value="POTRA"/>
    <property type="match status" value="5"/>
</dbReference>
<dbReference type="Proteomes" id="UP000055590">
    <property type="component" value="Chromosome"/>
</dbReference>
<dbReference type="GO" id="GO:0009279">
    <property type="term" value="C:cell outer membrane"/>
    <property type="evidence" value="ECO:0007669"/>
    <property type="project" value="UniProtKB-UniRule"/>
</dbReference>